<dbReference type="Proteomes" id="UP000187203">
    <property type="component" value="Unassembled WGS sequence"/>
</dbReference>
<comment type="caution">
    <text evidence="1">The sequence shown here is derived from an EMBL/GenBank/DDBJ whole genome shotgun (WGS) entry which is preliminary data.</text>
</comment>
<evidence type="ECO:0000313" key="1">
    <source>
        <dbReference type="EMBL" id="OMP10619.1"/>
    </source>
</evidence>
<keyword evidence="2" id="KW-1185">Reference proteome</keyword>
<dbReference type="EMBL" id="AWUE01011441">
    <property type="protein sequence ID" value="OMP10619.1"/>
    <property type="molecule type" value="Genomic_DNA"/>
</dbReference>
<name>A0A1R3KUA8_9ROSI</name>
<reference evidence="2" key="1">
    <citation type="submission" date="2013-09" db="EMBL/GenBank/DDBJ databases">
        <title>Corchorus olitorius genome sequencing.</title>
        <authorList>
            <person name="Alam M."/>
            <person name="Haque M.S."/>
            <person name="Islam M.S."/>
            <person name="Emdad E.M."/>
            <person name="Islam M.M."/>
            <person name="Ahmed B."/>
            <person name="Halim A."/>
            <person name="Hossen Q.M.M."/>
            <person name="Hossain M.Z."/>
            <person name="Ahmed R."/>
            <person name="Khan M.M."/>
            <person name="Islam R."/>
            <person name="Rashid M.M."/>
            <person name="Khan S.A."/>
            <person name="Rahman M.S."/>
            <person name="Alam M."/>
            <person name="Yahiya A.S."/>
            <person name="Khan M.S."/>
            <person name="Azam M.S."/>
            <person name="Haque T."/>
            <person name="Lashkar M.Z.H."/>
            <person name="Akhand A.I."/>
            <person name="Morshed G."/>
            <person name="Roy S."/>
            <person name="Uddin K.S."/>
            <person name="Rabeya T."/>
            <person name="Hossain A.S."/>
            <person name="Chowdhury A."/>
            <person name="Snigdha A.R."/>
            <person name="Mortoza M.S."/>
            <person name="Matin S.A."/>
            <person name="Hoque S.M.E."/>
            <person name="Islam M.K."/>
            <person name="Roy D.K."/>
            <person name="Haider R."/>
            <person name="Moosa M.M."/>
            <person name="Elias S.M."/>
            <person name="Hasan A.M."/>
            <person name="Jahan S."/>
            <person name="Shafiuddin M."/>
            <person name="Mahmood N."/>
            <person name="Shommy N.S."/>
        </authorList>
    </citation>
    <scope>NUCLEOTIDE SEQUENCE [LARGE SCALE GENOMIC DNA]</scope>
    <source>
        <strain evidence="2">cv. O-4</strain>
    </source>
</reference>
<evidence type="ECO:0000313" key="2">
    <source>
        <dbReference type="Proteomes" id="UP000187203"/>
    </source>
</evidence>
<protein>
    <submittedName>
        <fullName evidence="1">mRNA capping enzyme</fullName>
    </submittedName>
</protein>
<proteinExistence type="predicted"/>
<gene>
    <name evidence="1" type="ORF">COLO4_04393</name>
</gene>
<organism evidence="1 2">
    <name type="scientific">Corchorus olitorius</name>
    <dbReference type="NCBI Taxonomy" id="93759"/>
    <lineage>
        <taxon>Eukaryota</taxon>
        <taxon>Viridiplantae</taxon>
        <taxon>Streptophyta</taxon>
        <taxon>Embryophyta</taxon>
        <taxon>Tracheophyta</taxon>
        <taxon>Spermatophyta</taxon>
        <taxon>Magnoliopsida</taxon>
        <taxon>eudicotyledons</taxon>
        <taxon>Gunneridae</taxon>
        <taxon>Pentapetalae</taxon>
        <taxon>rosids</taxon>
        <taxon>malvids</taxon>
        <taxon>Malvales</taxon>
        <taxon>Malvaceae</taxon>
        <taxon>Grewioideae</taxon>
        <taxon>Apeibeae</taxon>
        <taxon>Corchorus</taxon>
    </lineage>
</organism>
<accession>A0A1R3KUA8</accession>
<dbReference type="AlphaFoldDB" id="A0A1R3KUA8"/>
<sequence>MVPLPSNTPTVAVAVPCHQISLGFSSPPPDLHIADMVLWSNEEEQVLFECFLSVPRLGEGYGSGWIQRVELMFNTRVPGKNPGQVAIISKLRMMRREYGLVRLNNKPLRNIQLVGTTL</sequence>